<name>A0A1T0CKG8_9GAMM</name>
<protein>
    <submittedName>
        <fullName evidence="2">Uncharacterized protein</fullName>
    </submittedName>
</protein>
<evidence type="ECO:0000313" key="2">
    <source>
        <dbReference type="EMBL" id="OOS22842.1"/>
    </source>
</evidence>
<evidence type="ECO:0000256" key="1">
    <source>
        <dbReference type="SAM" id="MobiDB-lite"/>
    </source>
</evidence>
<dbReference type="Proteomes" id="UP000191094">
    <property type="component" value="Unassembled WGS sequence"/>
</dbReference>
<proteinExistence type="predicted"/>
<dbReference type="STRING" id="90241.B0682_01155"/>
<comment type="caution">
    <text evidence="2">The sequence shown here is derived from an EMBL/GenBank/DDBJ whole genome shotgun (WGS) entry which is preliminary data.</text>
</comment>
<dbReference type="EMBL" id="MUYT01000001">
    <property type="protein sequence ID" value="OOS22842.1"/>
    <property type="molecule type" value="Genomic_DNA"/>
</dbReference>
<dbReference type="AlphaFoldDB" id="A0A1T0CKG8"/>
<keyword evidence="3" id="KW-1185">Reference proteome</keyword>
<sequence length="463" mass="53693">MILTQGQQVAMKINHHQSHQTATVSKPNTVVSPSSQTDTEQSKPKHSQAVVMGFESILNDTFLSMYVQLELATSFNAGYDAVLKIGNARIYLLYDKIGFFSDTEHVSKNALHQHSQASVNDLIKRHLNIQQRLPNQRPPNHKDTQQSGQSPKTFFVGLSDLSVTFNEQDYQINHQFGSAYFQEQCVLDYDDAHRVLLVYGLKSFVQIIQILNTPDDLVAFFEYHRQALVNMTVYPNEMVLAQTFIHSPEFYQRAWQVENELISIGMLDKHDTRLVNAMQKGDEHITKQLIEKMMVCSNIWVKLVRQLTQRLYENTMTLDDKAKQMLSLLVQESLYTRMKLMEDVLDYANMPLEDRRQGYVLYQHSYSEFGRPYMLIVYAKDSNSLLTRQRINQDNMDLLIDLNSELQDPVMNDLFLLGFDMSQANEEGQVNVTMDVYHQPASKMSELERYLHRQLTELKQAQR</sequence>
<reference evidence="2 3" key="1">
    <citation type="submission" date="2017-02" db="EMBL/GenBank/DDBJ databases">
        <title>Draft genome sequence of Moraxella lincolnii CCUG 9405T type strain.</title>
        <authorList>
            <person name="Salva-Serra F."/>
            <person name="Engstrom-Jakobsson H."/>
            <person name="Thorell K."/>
            <person name="Jaen-Luchoro D."/>
            <person name="Gonzales-Siles L."/>
            <person name="Karlsson R."/>
            <person name="Yazdan S."/>
            <person name="Boulund F."/>
            <person name="Johnning A."/>
            <person name="Engstrand L."/>
            <person name="Kristiansson E."/>
            <person name="Moore E."/>
        </authorList>
    </citation>
    <scope>NUCLEOTIDE SEQUENCE [LARGE SCALE GENOMIC DNA]</scope>
    <source>
        <strain evidence="2 3">CCUG 9405</strain>
    </source>
</reference>
<evidence type="ECO:0000313" key="3">
    <source>
        <dbReference type="Proteomes" id="UP000191094"/>
    </source>
</evidence>
<organism evidence="2 3">
    <name type="scientific">Lwoffella lincolnii</name>
    <dbReference type="NCBI Taxonomy" id="90241"/>
    <lineage>
        <taxon>Bacteria</taxon>
        <taxon>Pseudomonadati</taxon>
        <taxon>Pseudomonadota</taxon>
        <taxon>Gammaproteobacteria</taxon>
        <taxon>Moraxellales</taxon>
        <taxon>Moraxellaceae</taxon>
        <taxon>Lwoffella</taxon>
    </lineage>
</organism>
<gene>
    <name evidence="2" type="ORF">B0682_01155</name>
</gene>
<feature type="compositionally biased region" description="Polar residues" evidence="1">
    <location>
        <begin position="19"/>
        <end position="39"/>
    </location>
</feature>
<accession>A0A1T0CKG8</accession>
<feature type="region of interest" description="Disordered" evidence="1">
    <location>
        <begin position="14"/>
        <end position="46"/>
    </location>
</feature>